<dbReference type="Gene3D" id="3.30.1340.30">
    <property type="match status" value="1"/>
</dbReference>
<evidence type="ECO:0000256" key="1">
    <source>
        <dbReference type="ARBA" id="ARBA00023122"/>
    </source>
</evidence>
<evidence type="ECO:0000256" key="2">
    <source>
        <dbReference type="PROSITE-ProRule" id="PRU00703"/>
    </source>
</evidence>
<name>A0A918ZF64_9ACTN</name>
<feature type="domain" description="CBS" evidence="4">
    <location>
        <begin position="104"/>
        <end position="160"/>
    </location>
</feature>
<evidence type="ECO:0000313" key="5">
    <source>
        <dbReference type="EMBL" id="GHE49301.1"/>
    </source>
</evidence>
<evidence type="ECO:0000259" key="3">
    <source>
        <dbReference type="PROSITE" id="PS50914"/>
    </source>
</evidence>
<feature type="domain" description="CBS" evidence="4">
    <location>
        <begin position="22"/>
        <end position="79"/>
    </location>
</feature>
<dbReference type="PIRSF" id="PIRSF036990">
    <property type="entry name" value="UCP036990_CBS_BON"/>
    <property type="match status" value="1"/>
</dbReference>
<reference evidence="5" key="1">
    <citation type="journal article" date="2014" name="Int. J. Syst. Evol. Microbiol.">
        <title>Complete genome sequence of Corynebacterium casei LMG S-19264T (=DSM 44701T), isolated from a smear-ripened cheese.</title>
        <authorList>
            <consortium name="US DOE Joint Genome Institute (JGI-PGF)"/>
            <person name="Walter F."/>
            <person name="Albersmeier A."/>
            <person name="Kalinowski J."/>
            <person name="Ruckert C."/>
        </authorList>
    </citation>
    <scope>NUCLEOTIDE SEQUENCE</scope>
    <source>
        <strain evidence="5">CGMCC 4.7403</strain>
    </source>
</reference>
<dbReference type="EMBL" id="BNAT01000033">
    <property type="protein sequence ID" value="GHE49301.1"/>
    <property type="molecule type" value="Genomic_DNA"/>
</dbReference>
<keyword evidence="1 2" id="KW-0129">CBS domain</keyword>
<dbReference type="PROSITE" id="PS50914">
    <property type="entry name" value="BON"/>
    <property type="match status" value="1"/>
</dbReference>
<dbReference type="InterPro" id="IPR051257">
    <property type="entry name" value="Diverse_CBS-Domain"/>
</dbReference>
<dbReference type="InterPro" id="IPR007055">
    <property type="entry name" value="BON_dom"/>
</dbReference>
<dbReference type="InterPro" id="IPR000644">
    <property type="entry name" value="CBS_dom"/>
</dbReference>
<protein>
    <recommendedName>
        <fullName evidence="7">BON domain-containing protein</fullName>
    </recommendedName>
</protein>
<feature type="domain" description="BON" evidence="3">
    <location>
        <begin position="158"/>
        <end position="226"/>
    </location>
</feature>
<dbReference type="Proteomes" id="UP000603227">
    <property type="component" value="Unassembled WGS sequence"/>
</dbReference>
<keyword evidence="6" id="KW-1185">Reference proteome</keyword>
<dbReference type="AlphaFoldDB" id="A0A918ZF64"/>
<comment type="caution">
    <text evidence="5">The sequence shown here is derived from an EMBL/GenBank/DDBJ whole genome shotgun (WGS) entry which is preliminary data.</text>
</comment>
<dbReference type="CDD" id="cd04586">
    <property type="entry name" value="CBS_pair_BON_assoc"/>
    <property type="match status" value="1"/>
</dbReference>
<organism evidence="5 6">
    <name type="scientific">Streptomyces capitiformicae</name>
    <dbReference type="NCBI Taxonomy" id="2014920"/>
    <lineage>
        <taxon>Bacteria</taxon>
        <taxon>Bacillati</taxon>
        <taxon>Actinomycetota</taxon>
        <taxon>Actinomycetes</taxon>
        <taxon>Kitasatosporales</taxon>
        <taxon>Streptomycetaceae</taxon>
        <taxon>Streptomyces</taxon>
    </lineage>
</organism>
<evidence type="ECO:0008006" key="7">
    <source>
        <dbReference type="Google" id="ProtNLM"/>
    </source>
</evidence>
<dbReference type="Gene3D" id="3.10.580.10">
    <property type="entry name" value="CBS-domain"/>
    <property type="match status" value="1"/>
</dbReference>
<dbReference type="InterPro" id="IPR046342">
    <property type="entry name" value="CBS_dom_sf"/>
</dbReference>
<evidence type="ECO:0000313" key="6">
    <source>
        <dbReference type="Proteomes" id="UP000603227"/>
    </source>
</evidence>
<dbReference type="Pfam" id="PF00571">
    <property type="entry name" value="CBS"/>
    <property type="match status" value="2"/>
</dbReference>
<dbReference type="SMART" id="SM00116">
    <property type="entry name" value="CBS"/>
    <property type="match status" value="2"/>
</dbReference>
<evidence type="ECO:0000259" key="4">
    <source>
        <dbReference type="PROSITE" id="PS51371"/>
    </source>
</evidence>
<reference evidence="5" key="2">
    <citation type="submission" date="2020-09" db="EMBL/GenBank/DDBJ databases">
        <authorList>
            <person name="Sun Q."/>
            <person name="Zhou Y."/>
        </authorList>
    </citation>
    <scope>NUCLEOTIDE SEQUENCE</scope>
    <source>
        <strain evidence="5">CGMCC 4.7403</strain>
    </source>
</reference>
<dbReference type="PANTHER" id="PTHR43080:SF29">
    <property type="entry name" value="OS02G0818000 PROTEIN"/>
    <property type="match status" value="1"/>
</dbReference>
<dbReference type="PANTHER" id="PTHR43080">
    <property type="entry name" value="CBS DOMAIN-CONTAINING PROTEIN CBSX3, MITOCHONDRIAL"/>
    <property type="match status" value="1"/>
</dbReference>
<gene>
    <name evidence="5" type="ORF">GCM10017771_70670</name>
</gene>
<sequence>MSSGHNPDGRGDMQHRTVAELMTRDVVKARRDLPFKEIVRLLTDNDVTAVPVVDDRDRPMGVVSEADLLRKSADQADPSGRVPVPHLEAWERAKAEGSRAEELMSAPAVCARPEWSVVEAARLMEAQHVKRLPVVDETDRLLGIVSRRDLLRIFLRRDDAIRDEITEDVLRRTMRLAPSEVTVEVRDGRVDLRGSVEFRSLIPVIERLCRSVDGVVSVAEHLAYRTDDAQRFPTTAT</sequence>
<accession>A0A918ZF64</accession>
<proteinExistence type="predicted"/>
<dbReference type="SUPFAM" id="SSF54631">
    <property type="entry name" value="CBS-domain pair"/>
    <property type="match status" value="1"/>
</dbReference>
<dbReference type="InterPro" id="IPR017080">
    <property type="entry name" value="UCP036990_CBS_BON"/>
</dbReference>
<dbReference type="PROSITE" id="PS51371">
    <property type="entry name" value="CBS"/>
    <property type="match status" value="2"/>
</dbReference>
<dbReference type="Pfam" id="PF04972">
    <property type="entry name" value="BON"/>
    <property type="match status" value="1"/>
</dbReference>